<protein>
    <submittedName>
        <fullName evidence="1">DUF192 domain-containing protein</fullName>
    </submittedName>
</protein>
<dbReference type="InterPro" id="IPR038695">
    <property type="entry name" value="Saro_0823-like_sf"/>
</dbReference>
<dbReference type="AlphaFoldDB" id="A0ABD5MAB6"/>
<comment type="caution">
    <text evidence="1">The sequence shown here is derived from an EMBL/GenBank/DDBJ whole genome shotgun (WGS) entry which is preliminary data.</text>
</comment>
<gene>
    <name evidence="1" type="ORF">OS889_04405</name>
</gene>
<evidence type="ECO:0000313" key="1">
    <source>
        <dbReference type="EMBL" id="MFA1610242.1"/>
    </source>
</evidence>
<dbReference type="InterPro" id="IPR003795">
    <property type="entry name" value="DUF192"/>
</dbReference>
<evidence type="ECO:0000313" key="2">
    <source>
        <dbReference type="Proteomes" id="UP001570511"/>
    </source>
</evidence>
<dbReference type="Pfam" id="PF02643">
    <property type="entry name" value="DUF192"/>
    <property type="match status" value="1"/>
</dbReference>
<sequence length="174" mass="18936">MPDRRTLYAIALALAVLLALGAVAVATNPGLLPIGDYERTTVAVVDADTGETLASVDARVADTFQKRYTGLSDTDSLGPNEGMLFVHDAEERHAYVMREMAFPLDIVFIGADGRITQIHHAELPPEGTSDSELTRYAGRGQYVLEVPYNYTVDRGIEIGDRVEIAGRWGPDEEA</sequence>
<dbReference type="Proteomes" id="UP001570511">
    <property type="component" value="Unassembled WGS sequence"/>
</dbReference>
<dbReference type="Gene3D" id="2.60.120.1140">
    <property type="entry name" value="Protein of unknown function DUF192"/>
    <property type="match status" value="1"/>
</dbReference>
<accession>A0ABD5MAB6</accession>
<dbReference type="PANTHER" id="PTHR37953:SF1">
    <property type="entry name" value="UPF0127 PROTEIN MJ1496"/>
    <property type="match status" value="1"/>
</dbReference>
<keyword evidence="2" id="KW-1185">Reference proteome</keyword>
<organism evidence="1 2">
    <name type="scientific">Halobellus rubicundus</name>
    <dbReference type="NCBI Taxonomy" id="2996466"/>
    <lineage>
        <taxon>Archaea</taxon>
        <taxon>Methanobacteriati</taxon>
        <taxon>Methanobacteriota</taxon>
        <taxon>Stenosarchaea group</taxon>
        <taxon>Halobacteria</taxon>
        <taxon>Halobacteriales</taxon>
        <taxon>Haloferacaceae</taxon>
        <taxon>Halobellus</taxon>
    </lineage>
</organism>
<name>A0ABD5MAB6_9EURY</name>
<proteinExistence type="predicted"/>
<reference evidence="1 2" key="1">
    <citation type="submission" date="2024-08" db="EMBL/GenBank/DDBJ databases">
        <title>Halobellus sp. MBLA0158 whole genome sequence.</title>
        <authorList>
            <person name="Hwang C.Y."/>
            <person name="Cho E.-S."/>
            <person name="Seo M.-J."/>
        </authorList>
    </citation>
    <scope>NUCLEOTIDE SEQUENCE [LARGE SCALE GENOMIC DNA]</scope>
    <source>
        <strain evidence="1 2">MBLA0158</strain>
    </source>
</reference>
<dbReference type="PANTHER" id="PTHR37953">
    <property type="entry name" value="UPF0127 PROTEIN MJ1496"/>
    <property type="match status" value="1"/>
</dbReference>
<dbReference type="EMBL" id="JBGNYA010000001">
    <property type="protein sequence ID" value="MFA1610242.1"/>
    <property type="molecule type" value="Genomic_DNA"/>
</dbReference>
<dbReference type="RefSeq" id="WP_372387642.1">
    <property type="nucleotide sequence ID" value="NZ_JBGNYA010000001.1"/>
</dbReference>